<comment type="similarity">
    <text evidence="1">Belongs to the UPF0398 family.</text>
</comment>
<evidence type="ECO:0000256" key="1">
    <source>
        <dbReference type="HAMAP-Rule" id="MF_01575"/>
    </source>
</evidence>
<sequence length="188" mass="21617">MRVWVSGYRSYELGIFDQHDKKLKVIKEALRQSLEQLLDEGLDWLITGGQLGVEQWSLEVAAGLQKDYPELRTALMEPFADFGKNWNEANQTNLAVVKSKATFSATVSDKPYHSPQQLRNYQAFMLSHTDQALFIYDPQAPAKLHYTIEAIQRFQETHDYRLVTIDFDTLQEVADNLANDEENGFQAE</sequence>
<dbReference type="EMBL" id="CP014873">
    <property type="protein sequence ID" value="ANK62918.1"/>
    <property type="molecule type" value="Genomic_DNA"/>
</dbReference>
<name>A0A192H3T8_9LACO</name>
<organism evidence="2 3">
    <name type="scientific">Loigolactobacillus backii</name>
    <dbReference type="NCBI Taxonomy" id="375175"/>
    <lineage>
        <taxon>Bacteria</taxon>
        <taxon>Bacillati</taxon>
        <taxon>Bacillota</taxon>
        <taxon>Bacilli</taxon>
        <taxon>Lactobacillales</taxon>
        <taxon>Lactobacillaceae</taxon>
        <taxon>Loigolactobacillus</taxon>
    </lineage>
</organism>
<dbReference type="STRING" id="375175.AYR53_09175"/>
<dbReference type="InterPro" id="IPR010697">
    <property type="entry name" value="YspA"/>
</dbReference>
<reference evidence="2 3" key="1">
    <citation type="submission" date="2016-03" db="EMBL/GenBank/DDBJ databases">
        <title>Pediococcus and Lactobacillus from brewery environment - whole genome sequencing and assembly.</title>
        <authorList>
            <person name="Behr J."/>
            <person name="Geissler A.J."/>
            <person name="Vogel R.F."/>
        </authorList>
    </citation>
    <scope>NUCLEOTIDE SEQUENCE [LARGE SCALE GENOMIC DNA]</scope>
    <source>
        <strain evidence="2 3">TMW 1.1989</strain>
    </source>
</reference>
<dbReference type="SUPFAM" id="SSF102405">
    <property type="entry name" value="MCP/YpsA-like"/>
    <property type="match status" value="1"/>
</dbReference>
<dbReference type="HAMAP" id="MF_01575">
    <property type="entry name" value="UPF0398"/>
    <property type="match status" value="1"/>
</dbReference>
<dbReference type="Proteomes" id="UP000078582">
    <property type="component" value="Chromosome"/>
</dbReference>
<gene>
    <name evidence="2" type="ORF">AYR53_09175</name>
</gene>
<proteinExistence type="inferred from homology"/>
<accession>A0A192H3T8</accession>
<dbReference type="NCBIfam" id="NF010181">
    <property type="entry name" value="PRK13660.1"/>
    <property type="match status" value="1"/>
</dbReference>
<dbReference type="OrthoDB" id="2301957at2"/>
<dbReference type="Gene3D" id="3.40.50.450">
    <property type="match status" value="1"/>
</dbReference>
<dbReference type="Pfam" id="PF06908">
    <property type="entry name" value="YpsA"/>
    <property type="match status" value="1"/>
</dbReference>
<dbReference type="PIRSF" id="PIRSF021290">
    <property type="entry name" value="DUF1273"/>
    <property type="match status" value="1"/>
</dbReference>
<dbReference type="PANTHER" id="PTHR38440">
    <property type="entry name" value="UPF0398 PROTEIN YPSA"/>
    <property type="match status" value="1"/>
</dbReference>
<protein>
    <recommendedName>
        <fullName evidence="1">UPF0398 protein AYR53_09175</fullName>
    </recommendedName>
</protein>
<dbReference type="GeneID" id="42982428"/>
<keyword evidence="3" id="KW-1185">Reference proteome</keyword>
<dbReference type="RefSeq" id="WP_068280622.1">
    <property type="nucleotide sequence ID" value="NZ_CP014873.1"/>
</dbReference>
<dbReference type="PANTHER" id="PTHR38440:SF1">
    <property type="entry name" value="UPF0398 PROTEIN SPR0331"/>
    <property type="match status" value="1"/>
</dbReference>
<evidence type="ECO:0000313" key="3">
    <source>
        <dbReference type="Proteomes" id="UP000078582"/>
    </source>
</evidence>
<dbReference type="AlphaFoldDB" id="A0A192H3T8"/>
<evidence type="ECO:0000313" key="2">
    <source>
        <dbReference type="EMBL" id="ANK62918.1"/>
    </source>
</evidence>